<evidence type="ECO:0000259" key="1">
    <source>
        <dbReference type="Pfam" id="PF00108"/>
    </source>
</evidence>
<comment type="caution">
    <text evidence="3">The sequence shown here is derived from an EMBL/GenBank/DDBJ whole genome shotgun (WGS) entry which is preliminary data.</text>
</comment>
<dbReference type="EC" id="2.3.1.-" evidence="3"/>
<feature type="domain" description="Thiolase N-terminal" evidence="1">
    <location>
        <begin position="4"/>
        <end position="219"/>
    </location>
</feature>
<dbReference type="Gene3D" id="3.40.47.10">
    <property type="match status" value="1"/>
</dbReference>
<dbReference type="InterPro" id="IPR020616">
    <property type="entry name" value="Thiolase_N"/>
</dbReference>
<dbReference type="InterPro" id="IPR016039">
    <property type="entry name" value="Thiolase-like"/>
</dbReference>
<dbReference type="Proteomes" id="UP001597186">
    <property type="component" value="Unassembled WGS sequence"/>
</dbReference>
<reference evidence="4" key="1">
    <citation type="journal article" date="2019" name="Int. J. Syst. Evol. Microbiol.">
        <title>The Global Catalogue of Microorganisms (GCM) 10K type strain sequencing project: providing services to taxonomists for standard genome sequencing and annotation.</title>
        <authorList>
            <consortium name="The Broad Institute Genomics Platform"/>
            <consortium name="The Broad Institute Genome Sequencing Center for Infectious Disease"/>
            <person name="Wu L."/>
            <person name="Ma J."/>
        </authorList>
    </citation>
    <scope>NUCLEOTIDE SEQUENCE [LARGE SCALE GENOMIC DNA]</scope>
    <source>
        <strain evidence="4">CGMCC 1.12477</strain>
    </source>
</reference>
<dbReference type="PANTHER" id="PTHR42870:SF1">
    <property type="entry name" value="NON-SPECIFIC LIPID-TRANSFER PROTEIN-LIKE 2"/>
    <property type="match status" value="1"/>
</dbReference>
<dbReference type="InterPro" id="IPR055140">
    <property type="entry name" value="Thiolase_C_2"/>
</dbReference>
<proteinExistence type="predicted"/>
<dbReference type="Pfam" id="PF00108">
    <property type="entry name" value="Thiolase_N"/>
    <property type="match status" value="1"/>
</dbReference>
<dbReference type="GO" id="GO:0016746">
    <property type="term" value="F:acyltransferase activity"/>
    <property type="evidence" value="ECO:0007669"/>
    <property type="project" value="UniProtKB-KW"/>
</dbReference>
<organism evidence="3 4">
    <name type="scientific">Lacimonas salitolerans</name>
    <dbReference type="NCBI Taxonomy" id="1323750"/>
    <lineage>
        <taxon>Bacteria</taxon>
        <taxon>Pseudomonadati</taxon>
        <taxon>Pseudomonadota</taxon>
        <taxon>Alphaproteobacteria</taxon>
        <taxon>Rhodobacterales</taxon>
        <taxon>Paracoccaceae</taxon>
        <taxon>Lacimonas</taxon>
    </lineage>
</organism>
<dbReference type="InterPro" id="IPR002155">
    <property type="entry name" value="Thiolase"/>
</dbReference>
<dbReference type="Pfam" id="PF22691">
    <property type="entry name" value="Thiolase_C_1"/>
    <property type="match status" value="1"/>
</dbReference>
<dbReference type="SUPFAM" id="SSF53901">
    <property type="entry name" value="Thiolase-like"/>
    <property type="match status" value="2"/>
</dbReference>
<dbReference type="PIRSF" id="PIRSF000429">
    <property type="entry name" value="Ac-CoA_Ac_transf"/>
    <property type="match status" value="1"/>
</dbReference>
<sequence>MTAYITGVAMTGFGNHAPKTSLDLQAEAATAALADAGIGRGQVDGLLLGYSTVAPHLMPATRFAEYFGLSPAYAHGVQAGGATGLAMVALARHLVTAGAARNVLVVAGENRRSGHAAGDAARTLAEVGEHDHEVTQGGSVPAYYGLVASQYLHARGLRQEDLAELAVLMRRHACMTPGAQFRKQVTVEDVMASRPIALPLKLLDCCPVSDGAAAVLVSASENGIAITGTAQAHTHQHLTQSPADVALGARQSAAAAMAQAGCTPADIDRLAIYDSFTVTLAMFLEACGFCAPGQAPADTRAGRFDHDGALPLNTHGGLLSYGHPGVAGGMAHIVEITRRLRADAAHRRGFIHADGGVFSANVSMVLEARP</sequence>
<dbReference type="CDD" id="cd00829">
    <property type="entry name" value="SCP-x_thiolase"/>
    <property type="match status" value="1"/>
</dbReference>
<dbReference type="EMBL" id="JBHUDD010000059">
    <property type="protein sequence ID" value="MFD1510240.1"/>
    <property type="molecule type" value="Genomic_DNA"/>
</dbReference>
<keyword evidence="4" id="KW-1185">Reference proteome</keyword>
<name>A0ABW4EFZ0_9RHOB</name>
<evidence type="ECO:0000313" key="4">
    <source>
        <dbReference type="Proteomes" id="UP001597186"/>
    </source>
</evidence>
<dbReference type="RefSeq" id="WP_379916213.1">
    <property type="nucleotide sequence ID" value="NZ_JBHUDD010000059.1"/>
</dbReference>
<keyword evidence="3" id="KW-0012">Acyltransferase</keyword>
<keyword evidence="3" id="KW-0808">Transferase</keyword>
<accession>A0ABW4EFZ0</accession>
<protein>
    <submittedName>
        <fullName evidence="3">Thiolase family protein</fullName>
        <ecNumber evidence="3">2.3.1.-</ecNumber>
    </submittedName>
</protein>
<evidence type="ECO:0000313" key="3">
    <source>
        <dbReference type="EMBL" id="MFD1510240.1"/>
    </source>
</evidence>
<dbReference type="PANTHER" id="PTHR42870">
    <property type="entry name" value="ACETYL-COA C-ACETYLTRANSFERASE"/>
    <property type="match status" value="1"/>
</dbReference>
<gene>
    <name evidence="3" type="ORF">ACFTOW_12585</name>
</gene>
<evidence type="ECO:0000259" key="2">
    <source>
        <dbReference type="Pfam" id="PF22691"/>
    </source>
</evidence>
<feature type="domain" description="Thiolase C-terminal" evidence="2">
    <location>
        <begin position="230"/>
        <end position="367"/>
    </location>
</feature>